<protein>
    <submittedName>
        <fullName evidence="1">Protein of uncharacterized function (DUF1064)</fullName>
    </submittedName>
</protein>
<dbReference type="Proteomes" id="UP000052237">
    <property type="component" value="Unassembled WGS sequence"/>
</dbReference>
<accession>A0A0S4R1J0</accession>
<dbReference type="Pfam" id="PF06356">
    <property type="entry name" value="DUF1064"/>
    <property type="match status" value="1"/>
</dbReference>
<proteinExistence type="predicted"/>
<evidence type="ECO:0000313" key="2">
    <source>
        <dbReference type="Proteomes" id="UP000052237"/>
    </source>
</evidence>
<organism evidence="1 2">
    <name type="scientific">Campylobacter hyointestinalis subsp. hyointestinalis</name>
    <dbReference type="NCBI Taxonomy" id="91352"/>
    <lineage>
        <taxon>Bacteria</taxon>
        <taxon>Pseudomonadati</taxon>
        <taxon>Campylobacterota</taxon>
        <taxon>Epsilonproteobacteria</taxon>
        <taxon>Campylobacterales</taxon>
        <taxon>Campylobacteraceae</taxon>
        <taxon>Campylobacter</taxon>
    </lineage>
</organism>
<dbReference type="InterPro" id="IPR009414">
    <property type="entry name" value="DUF1064"/>
</dbReference>
<keyword evidence="2" id="KW-1185">Reference proteome</keyword>
<comment type="caution">
    <text evidence="1">The sequence shown here is derived from an EMBL/GenBank/DDBJ whole genome shotgun (WGS) entry which is preliminary data.</text>
</comment>
<dbReference type="RefSeq" id="WP_081315672.1">
    <property type="nucleotide sequence ID" value="NZ_FAVB01000001.1"/>
</dbReference>
<sequence length="125" mass="14674">MRFSKYNAKRINGYDSKKEAKRAEELKLLQKSGAIRNLKEQTAFILQPNFRDDSGKMVRAIKYVADFVYLKTCDNCLMIEDVKGWRTKDYIIKSKMLKKHIADGSIREICDDIDFNFSKVIFFES</sequence>
<gene>
    <name evidence="1" type="ORF">ERS686654_00037</name>
</gene>
<dbReference type="EMBL" id="FAVB01000001">
    <property type="protein sequence ID" value="CUU67974.1"/>
    <property type="molecule type" value="Genomic_DNA"/>
</dbReference>
<evidence type="ECO:0000313" key="1">
    <source>
        <dbReference type="EMBL" id="CUU67974.1"/>
    </source>
</evidence>
<dbReference type="AlphaFoldDB" id="A0A0S4R1J0"/>
<name>A0A0S4R1J0_CAMHY</name>
<reference evidence="1 2" key="1">
    <citation type="submission" date="2015-11" db="EMBL/GenBank/DDBJ databases">
        <authorList>
            <consortium name="Pathogen Informatics"/>
        </authorList>
    </citation>
    <scope>NUCLEOTIDE SEQUENCE [LARGE SCALE GENOMIC DNA]</scope>
    <source>
        <strain evidence="1 2">006A-0059</strain>
    </source>
</reference>